<feature type="region of interest" description="Disordered" evidence="9">
    <location>
        <begin position="195"/>
        <end position="215"/>
    </location>
</feature>
<feature type="binding site" evidence="7">
    <location>
        <begin position="237"/>
        <end position="239"/>
    </location>
    <ligand>
        <name>substrate</name>
    </ligand>
</feature>
<accession>A0A3E2HPR7</accession>
<dbReference type="InterPro" id="IPR004143">
    <property type="entry name" value="BPL_LPL_catalytic"/>
</dbReference>
<dbReference type="OrthoDB" id="19908at2759"/>
<name>A0A3E2HPR7_SCYLI</name>
<dbReference type="GO" id="GO:0009249">
    <property type="term" value="P:protein lipoylation"/>
    <property type="evidence" value="ECO:0007669"/>
    <property type="project" value="InterPro"/>
</dbReference>
<dbReference type="AlphaFoldDB" id="A0A3E2HPR7"/>
<evidence type="ECO:0000256" key="3">
    <source>
        <dbReference type="ARBA" id="ARBA00012334"/>
    </source>
</evidence>
<reference evidence="11 12" key="1">
    <citation type="submission" date="2018-05" db="EMBL/GenBank/DDBJ databases">
        <title>Draft genome sequence of Scytalidium lignicola DSM 105466, a ubiquitous saprotrophic fungus.</title>
        <authorList>
            <person name="Buettner E."/>
            <person name="Gebauer A.M."/>
            <person name="Hofrichter M."/>
            <person name="Liers C."/>
            <person name="Kellner H."/>
        </authorList>
    </citation>
    <scope>NUCLEOTIDE SEQUENCE [LARGE SCALE GENOMIC DNA]</scope>
    <source>
        <strain evidence="11 12">DSM 105466</strain>
    </source>
</reference>
<evidence type="ECO:0000256" key="9">
    <source>
        <dbReference type="SAM" id="MobiDB-lite"/>
    </source>
</evidence>
<dbReference type="PROSITE" id="PS01313">
    <property type="entry name" value="LIPB"/>
    <property type="match status" value="1"/>
</dbReference>
<evidence type="ECO:0000256" key="7">
    <source>
        <dbReference type="PIRSR" id="PIRSR016262-2"/>
    </source>
</evidence>
<dbReference type="PANTHER" id="PTHR10993:SF7">
    <property type="entry name" value="LIPOYLTRANSFERASE 2, MITOCHONDRIAL-RELATED"/>
    <property type="match status" value="1"/>
</dbReference>
<evidence type="ECO:0000256" key="2">
    <source>
        <dbReference type="ARBA" id="ARBA00007907"/>
    </source>
</evidence>
<feature type="active site" description="Acyl-thioester intermediate" evidence="6">
    <location>
        <position position="255"/>
    </location>
</feature>
<feature type="non-terminal residue" evidence="11">
    <location>
        <position position="328"/>
    </location>
</feature>
<dbReference type="Proteomes" id="UP000258309">
    <property type="component" value="Unassembled WGS sequence"/>
</dbReference>
<dbReference type="NCBIfam" id="TIGR00214">
    <property type="entry name" value="lipB"/>
    <property type="match status" value="1"/>
</dbReference>
<feature type="compositionally biased region" description="Basic and acidic residues" evidence="9">
    <location>
        <begin position="205"/>
        <end position="215"/>
    </location>
</feature>
<keyword evidence="5" id="KW-0012">Acyltransferase</keyword>
<dbReference type="Gene3D" id="3.30.930.10">
    <property type="entry name" value="Bira Bifunctional Protein, Domain 2"/>
    <property type="match status" value="1"/>
</dbReference>
<comment type="caution">
    <text evidence="11">The sequence shown here is derived from an EMBL/GenBank/DDBJ whole genome shotgun (WGS) entry which is preliminary data.</text>
</comment>
<dbReference type="Pfam" id="PF21948">
    <property type="entry name" value="LplA-B_cat"/>
    <property type="match status" value="1"/>
</dbReference>
<dbReference type="EMBL" id="NCSJ02000009">
    <property type="protein sequence ID" value="RFU35344.1"/>
    <property type="molecule type" value="Genomic_DNA"/>
</dbReference>
<dbReference type="GO" id="GO:0033819">
    <property type="term" value="F:lipoyl(octanoyl) transferase activity"/>
    <property type="evidence" value="ECO:0007669"/>
    <property type="project" value="UniProtKB-EC"/>
</dbReference>
<dbReference type="PANTHER" id="PTHR10993">
    <property type="entry name" value="OCTANOYLTRANSFERASE"/>
    <property type="match status" value="1"/>
</dbReference>
<dbReference type="PROSITE" id="PS51733">
    <property type="entry name" value="BPL_LPL_CATALYTIC"/>
    <property type="match status" value="1"/>
</dbReference>
<sequence length="328" mass="36079">MIPKLRHLHLRTIIPYQEAQSIQHSLVTKLLAQKAAAQPPSRAPLPTLLTFTTTPTYTTGRREHEALSQSQLHLLQQPLPAPAPAPSPPSTPNHTPHARIIPAQNLPYPQTAQALSTLRGGLTTFHGPGQLVIYPTLDLISPHIRSSSSSPSRYPRGISARCYISLLEAASINTLARWGIQGVRTENPGVWVIDSDINNNNNNNSKDKEEEDKYREDKERKIAAVGVHLRRNVTSFGVGLNVDTDLRWFERIVACGLVGKGVGSMTEEVKRLPQDGDVGGLGLNLENVATVWGREFAKGIWGDGEDGDGEILVERVESVEELWKMVEV</sequence>
<dbReference type="UniPathway" id="UPA00538">
    <property type="reaction ID" value="UER00592"/>
</dbReference>
<evidence type="ECO:0000259" key="10">
    <source>
        <dbReference type="PROSITE" id="PS51733"/>
    </source>
</evidence>
<dbReference type="EC" id="2.3.1.181" evidence="3"/>
<dbReference type="InterPro" id="IPR045864">
    <property type="entry name" value="aa-tRNA-synth_II/BPL/LPL"/>
</dbReference>
<feature type="binding site" evidence="7">
    <location>
        <begin position="119"/>
        <end position="126"/>
    </location>
    <ligand>
        <name>substrate</name>
    </ligand>
</feature>
<comment type="similarity">
    <text evidence="2">Belongs to the LipB family.</text>
</comment>
<dbReference type="InterPro" id="IPR000544">
    <property type="entry name" value="Octanoyltransferase"/>
</dbReference>
<evidence type="ECO:0000256" key="8">
    <source>
        <dbReference type="PIRSR" id="PIRSR016262-3"/>
    </source>
</evidence>
<dbReference type="SUPFAM" id="SSF55681">
    <property type="entry name" value="Class II aaRS and biotin synthetases"/>
    <property type="match status" value="1"/>
</dbReference>
<proteinExistence type="inferred from homology"/>
<gene>
    <name evidence="11" type="ORF">B7463_g921</name>
</gene>
<evidence type="ECO:0000256" key="6">
    <source>
        <dbReference type="PIRSR" id="PIRSR016262-1"/>
    </source>
</evidence>
<evidence type="ECO:0000313" key="12">
    <source>
        <dbReference type="Proteomes" id="UP000258309"/>
    </source>
</evidence>
<dbReference type="InterPro" id="IPR020605">
    <property type="entry name" value="Octanoyltransferase_CS"/>
</dbReference>
<feature type="compositionally biased region" description="Pro residues" evidence="9">
    <location>
        <begin position="79"/>
        <end position="91"/>
    </location>
</feature>
<organism evidence="11 12">
    <name type="scientific">Scytalidium lignicola</name>
    <name type="common">Hyphomycete</name>
    <dbReference type="NCBI Taxonomy" id="5539"/>
    <lineage>
        <taxon>Eukaryota</taxon>
        <taxon>Fungi</taxon>
        <taxon>Dikarya</taxon>
        <taxon>Ascomycota</taxon>
        <taxon>Pezizomycotina</taxon>
        <taxon>Leotiomycetes</taxon>
        <taxon>Leotiomycetes incertae sedis</taxon>
        <taxon>Scytalidium</taxon>
    </lineage>
</organism>
<comment type="pathway">
    <text evidence="1">Protein modification; protein lipoylation via endogenous pathway; protein N(6)-(lipoyl)lysine from octanoyl-[acyl-carrier-protein]: step 1/2.</text>
</comment>
<evidence type="ECO:0000256" key="4">
    <source>
        <dbReference type="ARBA" id="ARBA00022679"/>
    </source>
</evidence>
<protein>
    <recommendedName>
        <fullName evidence="3">lipoyl(octanoyl) transferase</fullName>
        <ecNumber evidence="3">2.3.1.181</ecNumber>
    </recommendedName>
</protein>
<dbReference type="STRING" id="5539.A0A3E2HPR7"/>
<feature type="site" description="Lowers pKa of active site Cys" evidence="8">
    <location>
        <position position="221"/>
    </location>
</feature>
<evidence type="ECO:0000256" key="5">
    <source>
        <dbReference type="ARBA" id="ARBA00023315"/>
    </source>
</evidence>
<dbReference type="OMA" id="TEEPMWY"/>
<dbReference type="PIRSF" id="PIRSF016262">
    <property type="entry name" value="LPLase"/>
    <property type="match status" value="1"/>
</dbReference>
<feature type="non-terminal residue" evidence="11">
    <location>
        <position position="1"/>
    </location>
</feature>
<feature type="compositionally biased region" description="Low complexity" evidence="9">
    <location>
        <begin position="195"/>
        <end position="204"/>
    </location>
</feature>
<feature type="binding site" evidence="7">
    <location>
        <begin position="224"/>
        <end position="226"/>
    </location>
    <ligand>
        <name>substrate</name>
    </ligand>
</feature>
<keyword evidence="12" id="KW-1185">Reference proteome</keyword>
<evidence type="ECO:0000313" key="11">
    <source>
        <dbReference type="EMBL" id="RFU35344.1"/>
    </source>
</evidence>
<feature type="region of interest" description="Disordered" evidence="9">
    <location>
        <begin position="78"/>
        <end position="99"/>
    </location>
</feature>
<keyword evidence="4" id="KW-0808">Transferase</keyword>
<evidence type="ECO:0000256" key="1">
    <source>
        <dbReference type="ARBA" id="ARBA00004821"/>
    </source>
</evidence>
<feature type="domain" description="BPL/LPL catalytic" evidence="10">
    <location>
        <begin position="66"/>
        <end position="304"/>
    </location>
</feature>